<sequence>MKKMASYKVDICIDKEAVIEEGQCECGAGQGPTAHCKHIAAVLFGLTSFRNAGSILTELTCTQVLQTFHKAKVYKGSPMKSDDFEAIRGKEGSSLVFDPRPRHMRNSVNSTNRFRNTYV</sequence>
<evidence type="ECO:0000313" key="3">
    <source>
        <dbReference type="Proteomes" id="UP000695022"/>
    </source>
</evidence>
<protein>
    <submittedName>
        <fullName evidence="4">Uncharacterized protein LOC106814834</fullName>
    </submittedName>
</protein>
<dbReference type="InterPro" id="IPR007527">
    <property type="entry name" value="Znf_SWIM"/>
</dbReference>
<dbReference type="GeneID" id="106814834"/>
<keyword evidence="1" id="KW-0479">Metal-binding</keyword>
<proteinExistence type="predicted"/>
<dbReference type="PROSITE" id="PS50966">
    <property type="entry name" value="ZF_SWIM"/>
    <property type="match status" value="1"/>
</dbReference>
<accession>A0ABM1ER58</accession>
<evidence type="ECO:0000259" key="2">
    <source>
        <dbReference type="PROSITE" id="PS50966"/>
    </source>
</evidence>
<keyword evidence="1" id="KW-0863">Zinc-finger</keyword>
<dbReference type="RefSeq" id="XP_014674679.1">
    <property type="nucleotide sequence ID" value="XM_014819193.1"/>
</dbReference>
<evidence type="ECO:0000313" key="4">
    <source>
        <dbReference type="RefSeq" id="XP_014674679.1"/>
    </source>
</evidence>
<feature type="domain" description="SWIM-type" evidence="2">
    <location>
        <begin position="7"/>
        <end position="47"/>
    </location>
</feature>
<organism evidence="3 4">
    <name type="scientific">Priapulus caudatus</name>
    <name type="common">Priapulid worm</name>
    <dbReference type="NCBI Taxonomy" id="37621"/>
    <lineage>
        <taxon>Eukaryota</taxon>
        <taxon>Metazoa</taxon>
        <taxon>Ecdysozoa</taxon>
        <taxon>Scalidophora</taxon>
        <taxon>Priapulida</taxon>
        <taxon>Priapulimorpha</taxon>
        <taxon>Priapulimorphida</taxon>
        <taxon>Priapulidae</taxon>
        <taxon>Priapulus</taxon>
    </lineage>
</organism>
<keyword evidence="3" id="KW-1185">Reference proteome</keyword>
<gene>
    <name evidence="4" type="primary">LOC106814834</name>
</gene>
<evidence type="ECO:0000256" key="1">
    <source>
        <dbReference type="PROSITE-ProRule" id="PRU00325"/>
    </source>
</evidence>
<name>A0ABM1ER58_PRICU</name>
<keyword evidence="1" id="KW-0862">Zinc</keyword>
<dbReference type="Proteomes" id="UP000695022">
    <property type="component" value="Unplaced"/>
</dbReference>
<reference evidence="4" key="1">
    <citation type="submission" date="2025-08" db="UniProtKB">
        <authorList>
            <consortium name="RefSeq"/>
        </authorList>
    </citation>
    <scope>IDENTIFICATION</scope>
</reference>